<feature type="region of interest" description="Disordered" evidence="5">
    <location>
        <begin position="789"/>
        <end position="851"/>
    </location>
</feature>
<feature type="region of interest" description="Disordered" evidence="5">
    <location>
        <begin position="400"/>
        <end position="419"/>
    </location>
</feature>
<protein>
    <submittedName>
        <fullName evidence="9">EH domain-binding protein 1-like protein 1</fullName>
    </submittedName>
</protein>
<feature type="region of interest" description="Disordered" evidence="5">
    <location>
        <begin position="748"/>
        <end position="776"/>
    </location>
</feature>
<evidence type="ECO:0000259" key="8">
    <source>
        <dbReference type="PROSITE" id="PS51848"/>
    </source>
</evidence>
<feature type="compositionally biased region" description="Polar residues" evidence="5">
    <location>
        <begin position="1322"/>
        <end position="1338"/>
    </location>
</feature>
<feature type="region of interest" description="Disordered" evidence="5">
    <location>
        <begin position="1003"/>
        <end position="1046"/>
    </location>
</feature>
<feature type="region of interest" description="Disordered" evidence="5">
    <location>
        <begin position="1550"/>
        <end position="1598"/>
    </location>
</feature>
<dbReference type="InterPro" id="IPR036872">
    <property type="entry name" value="CH_dom_sf"/>
</dbReference>
<feature type="domain" description="BMERB" evidence="8">
    <location>
        <begin position="1588"/>
        <end position="1739"/>
    </location>
</feature>
<feature type="region of interest" description="Disordered" evidence="5">
    <location>
        <begin position="183"/>
        <end position="207"/>
    </location>
</feature>
<keyword evidence="2" id="KW-0597">Phosphoprotein</keyword>
<reference evidence="9" key="2">
    <citation type="submission" date="2025-09" db="UniProtKB">
        <authorList>
            <consortium name="Ensembl"/>
        </authorList>
    </citation>
    <scope>IDENTIFICATION</scope>
</reference>
<dbReference type="PANTHER" id="PTHR23167:SF91">
    <property type="entry name" value="EH DOMAIN-BINDING PROTEIN 1-LIKE PROTEIN 1"/>
    <property type="match status" value="1"/>
</dbReference>
<dbReference type="Pfam" id="PF12130">
    <property type="entry name" value="bMERB_dom"/>
    <property type="match status" value="1"/>
</dbReference>
<feature type="region of interest" description="Disordered" evidence="5">
    <location>
        <begin position="336"/>
        <end position="356"/>
    </location>
</feature>
<feature type="compositionally biased region" description="Basic and acidic residues" evidence="5">
    <location>
        <begin position="1574"/>
        <end position="1594"/>
    </location>
</feature>
<dbReference type="Ensembl" id="ENSMZET00005030878.1">
    <property type="protein sequence ID" value="ENSMZEP00005029935.1"/>
    <property type="gene ID" value="ENSMZEG00005022324.1"/>
</dbReference>
<dbReference type="InterPro" id="IPR001715">
    <property type="entry name" value="CH_dom"/>
</dbReference>
<feature type="compositionally biased region" description="Basic and acidic residues" evidence="5">
    <location>
        <begin position="547"/>
        <end position="560"/>
    </location>
</feature>
<feature type="compositionally biased region" description="Polar residues" evidence="5">
    <location>
        <begin position="270"/>
        <end position="288"/>
    </location>
</feature>
<feature type="region of interest" description="Disordered" evidence="5">
    <location>
        <begin position="527"/>
        <end position="578"/>
    </location>
</feature>
<sequence>MTSVWKRLQRVGKKASKFQFAASFQELIIECTNKWQPDKLRVVWIRRSRRHSTKLHSWQPGIQNPYRGLVVWQVPESLDITVTLFKEPTAEEFEDKEWTFVIENETKGCKKVLASADVNMKKYASATPAQYDLTLTLKPLSVKVVEATLKLNLSCIFLREGKATDEDMQSLASLMSIKQNDIGNLDDFNDSDDEVSEERRSNFGTGQVTYVTASASPTERVHDLAWRPVVELGPTVTSETDRKRSSGISSTFSAPSYPLRSLPVPDPSVPSFSLQTHAQPPSTTQQARPSPDAYSLPAFAHSHLPVLPKIFQHTVGSAPQRPQSFHFGSSSTEALKAQACTSARREQSGPSFSSVSSSSSSALLSSFPIPPPRPALKACSTSEKLASPLLESDMGSAHIKPTSLPFSPESASWQTEWRPPKSQVPLAQLAHSPTSLHPFVSDPGQAALLQKKQRLEMPSSSSLPTAQPLDEKPSGGSGYVSFWKPQVTSALETASPSLHLSSAHVFPSLSVCEHDAEFKRQLSTLNEEDNQCTAPTASNPGGPASQRSEKVRASERKRDTACGLDAAKASAGKSEIERTAEEDLRVKKPLERSELVGILGWELLEAEGTITEKKGESSLSEKEKDISGLVGAIVGVFHKGYKTVASILGPSNSGLAEADHQPKPLSSLDATMTPSDEFFQVFTNCTIPIEDRCEASIGHATEDTEERLLTGKVAVQTPMCTEGLLPRQQTEVEQDEVRVVLSSCQLEKGPEQISMEENNATSQKPTSNETLTDATKDREVMLDVALEEASRDHNVSSDGPQGDSSVPQRGKKPKRRKVQDPPQNECESENTVPKRPLRKKDSLTRDHKPKFNGVSVKCLPEVVPVESLNKDANAEVISTQPATYPSPLKRTHDIIPKPELCEKTGTISLIKEIHLPSIESDKGITPQNLNVTVTNSDKPVHFDKAAVGDRQELSQPAITCDASIDALNIKTPQKSEDAPVTAETESLTETAYSIPKPCTNIHSSGTFSGDLSATQRASKADNGEQAQSARHGSPSQISSTAKELSEVEHNKDLPLLSPVYQPEVVAGVHLRKSRLTNEENVQAEDNNSSESPVKLSRLPVPKPRVKKRLSDFFPDDTEISDSSAVSNKESKEGPPSLDSSTISELSFVTIHQEYDNTLQLEKEVLAAMQEEFSQSGGEDTEHDFGETTEGWTFTDEHVFTDPCEKAVEAVTEQYVMETVQEAKTDRHLASTVASQDDWLHLDHNKDSEQMEIELKKEKKDEELDFGFVSVTAGCSEFRQRETREELSGQPVPMPRNKKHLSCSSLDDSKSQVVALKQDRKPTTSPSQENPPGSPTLVTSSQSLLEWCQEITKNHKGVKITNFSTSWRNGLAFCAILHHFHPEKINFEMLDPYDIKQNNKKAFNGFAELGISRLMEPSDMVMLAVPDRLIVMTYLNQIRTYFTGQELSVLHIDKDTSESSYAVAGDREAQDDPEATVRYCAQRLQEEGISLETNGSVSTAEKDSKASRDVVPPPRTKRSQVAGVSAAQSPVAPPRTHFLFKSSFSHVRDADLVKKRRSQRRSGSVEEGDISAAEAQRKSETERMDAALKDRRSEGQDPSEYVLNQMEALEAEQNHIDNRAGVVERKLRQLLETGSDKEEEERLIQEWFTLVNKKNALIRRQDHLQLLLEEQDLERRFELLNKELRDMMAIDEWQKTQAHKHREQLLLQELVSLVNQRDELVHSIDAKERGAVEEDERLERGLEQRRRKYAKQQKEKCVMQ</sequence>
<dbReference type="Gene3D" id="1.10.418.10">
    <property type="entry name" value="Calponin-like domain"/>
    <property type="match status" value="1"/>
</dbReference>
<accession>A0A3P9D5I8</accession>
<feature type="region of interest" description="Disordered" evidence="5">
    <location>
        <begin position="1489"/>
        <end position="1530"/>
    </location>
</feature>
<dbReference type="Pfam" id="PF00307">
    <property type="entry name" value="CH"/>
    <property type="match status" value="1"/>
</dbReference>
<feature type="region of interest" description="Disordered" evidence="5">
    <location>
        <begin position="1279"/>
        <end position="1338"/>
    </location>
</feature>
<reference evidence="9" key="1">
    <citation type="submission" date="2025-08" db="UniProtKB">
        <authorList>
            <consortium name="Ensembl"/>
        </authorList>
    </citation>
    <scope>IDENTIFICATION</scope>
</reference>
<dbReference type="KEGG" id="mze:101477091"/>
<feature type="compositionally biased region" description="Polar residues" evidence="5">
    <location>
        <begin position="755"/>
        <end position="773"/>
    </location>
</feature>
<comment type="subcellular location">
    <subcellularLocation>
        <location evidence="1">Endosome</location>
    </subcellularLocation>
</comment>
<evidence type="ECO:0000313" key="10">
    <source>
        <dbReference type="Proteomes" id="UP000265160"/>
    </source>
</evidence>
<keyword evidence="4" id="KW-0175">Coiled coil</keyword>
<dbReference type="GO" id="GO:0005768">
    <property type="term" value="C:endosome"/>
    <property type="evidence" value="ECO:0007669"/>
    <property type="project" value="UniProtKB-SubCell"/>
</dbReference>
<dbReference type="PANTHER" id="PTHR23167">
    <property type="entry name" value="CALPONIN HOMOLOGY DOMAIN-CONTAINING PROTEIN DDB_G0272472-RELATED"/>
    <property type="match status" value="1"/>
</dbReference>
<feature type="domain" description="C2 NT-type" evidence="7">
    <location>
        <begin position="8"/>
        <end position="157"/>
    </location>
</feature>
<dbReference type="PROSITE" id="PS50021">
    <property type="entry name" value="CH"/>
    <property type="match status" value="1"/>
</dbReference>
<dbReference type="SMART" id="SM00033">
    <property type="entry name" value="CH"/>
    <property type="match status" value="1"/>
</dbReference>
<dbReference type="InterPro" id="IPR019448">
    <property type="entry name" value="NT-C2"/>
</dbReference>
<evidence type="ECO:0000259" key="6">
    <source>
        <dbReference type="PROSITE" id="PS50021"/>
    </source>
</evidence>
<evidence type="ECO:0000313" key="9">
    <source>
        <dbReference type="Ensembl" id="ENSMZEP00005029935.1"/>
    </source>
</evidence>
<feature type="domain" description="Calponin-homology (CH)" evidence="6">
    <location>
        <begin position="1337"/>
        <end position="1442"/>
    </location>
</feature>
<dbReference type="SMART" id="SM01203">
    <property type="entry name" value="DUF3585"/>
    <property type="match status" value="1"/>
</dbReference>
<dbReference type="Pfam" id="PF10358">
    <property type="entry name" value="NT-C2"/>
    <property type="match status" value="1"/>
</dbReference>
<feature type="compositionally biased region" description="Polar residues" evidence="5">
    <location>
        <begin position="1003"/>
        <end position="1017"/>
    </location>
</feature>
<dbReference type="GeneTree" id="ENSGT00940000161027"/>
<evidence type="ECO:0000256" key="4">
    <source>
        <dbReference type="ARBA" id="ARBA00023054"/>
    </source>
</evidence>
<feature type="compositionally biased region" description="Polar residues" evidence="5">
    <location>
        <begin position="1078"/>
        <end position="1091"/>
    </location>
</feature>
<keyword evidence="3" id="KW-0967">Endosome</keyword>
<dbReference type="InterPro" id="IPR050540">
    <property type="entry name" value="F-actin_Monoox_Mical"/>
</dbReference>
<dbReference type="PROSITE" id="PS51848">
    <property type="entry name" value="BMERB"/>
    <property type="match status" value="1"/>
</dbReference>
<feature type="compositionally biased region" description="Acidic residues" evidence="5">
    <location>
        <begin position="187"/>
        <end position="196"/>
    </location>
</feature>
<dbReference type="SUPFAM" id="SSF47576">
    <property type="entry name" value="Calponin-homology domain, CH-domain"/>
    <property type="match status" value="1"/>
</dbReference>
<dbReference type="FunFam" id="1.10.418.10:FF:000023">
    <property type="entry name" value="EH domain-binding protein 1 isoform X1"/>
    <property type="match status" value="1"/>
</dbReference>
<evidence type="ECO:0000256" key="3">
    <source>
        <dbReference type="ARBA" id="ARBA00022753"/>
    </source>
</evidence>
<feature type="compositionally biased region" description="Polar residues" evidence="5">
    <location>
        <begin position="796"/>
        <end position="807"/>
    </location>
</feature>
<feature type="compositionally biased region" description="Polar residues" evidence="5">
    <location>
        <begin position="1024"/>
        <end position="1042"/>
    </location>
</feature>
<dbReference type="InterPro" id="IPR022735">
    <property type="entry name" value="bMERB_dom"/>
</dbReference>
<evidence type="ECO:0000256" key="2">
    <source>
        <dbReference type="ARBA" id="ARBA00022553"/>
    </source>
</evidence>
<dbReference type="PROSITE" id="PS51840">
    <property type="entry name" value="C2_NT"/>
    <property type="match status" value="1"/>
</dbReference>
<feature type="compositionally biased region" description="Polar residues" evidence="5">
    <location>
        <begin position="527"/>
        <end position="539"/>
    </location>
</feature>
<proteinExistence type="predicted"/>
<evidence type="ECO:0000259" key="7">
    <source>
        <dbReference type="PROSITE" id="PS51840"/>
    </source>
</evidence>
<evidence type="ECO:0000256" key="1">
    <source>
        <dbReference type="ARBA" id="ARBA00004177"/>
    </source>
</evidence>
<dbReference type="Proteomes" id="UP000265160">
    <property type="component" value="Unplaced"/>
</dbReference>
<feature type="region of interest" description="Disordered" evidence="5">
    <location>
        <begin position="453"/>
        <end position="477"/>
    </location>
</feature>
<evidence type="ECO:0000256" key="5">
    <source>
        <dbReference type="SAM" id="MobiDB-lite"/>
    </source>
</evidence>
<keyword evidence="10" id="KW-1185">Reference proteome</keyword>
<dbReference type="CTD" id="557083"/>
<dbReference type="RefSeq" id="XP_004574371.2">
    <property type="nucleotide sequence ID" value="XM_004574314.3"/>
</dbReference>
<feature type="region of interest" description="Disordered" evidence="5">
    <location>
        <begin position="1076"/>
        <end position="1141"/>
    </location>
</feature>
<name>A0A3P9D5I8_9CICH</name>
<organism evidence="9 10">
    <name type="scientific">Maylandia zebra</name>
    <name type="common">zebra mbuna</name>
    <dbReference type="NCBI Taxonomy" id="106582"/>
    <lineage>
        <taxon>Eukaryota</taxon>
        <taxon>Metazoa</taxon>
        <taxon>Chordata</taxon>
        <taxon>Craniata</taxon>
        <taxon>Vertebrata</taxon>
        <taxon>Euteleostomi</taxon>
        <taxon>Actinopterygii</taxon>
        <taxon>Neopterygii</taxon>
        <taxon>Teleostei</taxon>
        <taxon>Neoteleostei</taxon>
        <taxon>Acanthomorphata</taxon>
        <taxon>Ovalentaria</taxon>
        <taxon>Cichlomorphae</taxon>
        <taxon>Cichliformes</taxon>
        <taxon>Cichlidae</taxon>
        <taxon>African cichlids</taxon>
        <taxon>Pseudocrenilabrinae</taxon>
        <taxon>Haplochromini</taxon>
        <taxon>Maylandia</taxon>
        <taxon>Maylandia zebra complex</taxon>
    </lineage>
</organism>
<feature type="region of interest" description="Disordered" evidence="5">
    <location>
        <begin position="235"/>
        <end position="295"/>
    </location>
</feature>